<evidence type="ECO:0000256" key="4">
    <source>
        <dbReference type="ARBA" id="ARBA00023136"/>
    </source>
</evidence>
<feature type="transmembrane region" description="Helical" evidence="7">
    <location>
        <begin position="128"/>
        <end position="150"/>
    </location>
</feature>
<feature type="binding site" evidence="5">
    <location>
        <position position="961"/>
    </location>
    <ligand>
        <name>Mg(2+)</name>
        <dbReference type="ChEBI" id="CHEBI:18420"/>
        <label>1</label>
    </ligand>
</feature>
<evidence type="ECO:0000259" key="8">
    <source>
        <dbReference type="PROSITE" id="PS50850"/>
    </source>
</evidence>
<dbReference type="SUPFAM" id="SSF103473">
    <property type="entry name" value="MFS general substrate transporter"/>
    <property type="match status" value="1"/>
</dbReference>
<dbReference type="SUPFAM" id="SSF101478">
    <property type="entry name" value="ADP-ribosylglycohydrolase"/>
    <property type="match status" value="1"/>
</dbReference>
<feature type="transmembrane region" description="Helical" evidence="7">
    <location>
        <begin position="218"/>
        <end position="240"/>
    </location>
</feature>
<evidence type="ECO:0000256" key="7">
    <source>
        <dbReference type="SAM" id="Phobius"/>
    </source>
</evidence>
<evidence type="ECO:0000256" key="1">
    <source>
        <dbReference type="ARBA" id="ARBA00004141"/>
    </source>
</evidence>
<feature type="transmembrane region" description="Helical" evidence="7">
    <location>
        <begin position="413"/>
        <end position="431"/>
    </location>
</feature>
<dbReference type="InterPro" id="IPR011701">
    <property type="entry name" value="MFS"/>
</dbReference>
<dbReference type="GO" id="GO:0005886">
    <property type="term" value="C:plasma membrane"/>
    <property type="evidence" value="ECO:0007669"/>
    <property type="project" value="TreeGrafter"/>
</dbReference>
<evidence type="ECO:0000256" key="2">
    <source>
        <dbReference type="ARBA" id="ARBA00022692"/>
    </source>
</evidence>
<evidence type="ECO:0000256" key="5">
    <source>
        <dbReference type="PIRSR" id="PIRSR605502-1"/>
    </source>
</evidence>
<organism evidence="9 10">
    <name type="scientific">Aspergillus rambellii</name>
    <dbReference type="NCBI Taxonomy" id="308745"/>
    <lineage>
        <taxon>Eukaryota</taxon>
        <taxon>Fungi</taxon>
        <taxon>Dikarya</taxon>
        <taxon>Ascomycota</taxon>
        <taxon>Pezizomycotina</taxon>
        <taxon>Eurotiomycetes</taxon>
        <taxon>Eurotiomycetidae</taxon>
        <taxon>Eurotiales</taxon>
        <taxon>Aspergillaceae</taxon>
        <taxon>Aspergillus</taxon>
        <taxon>Aspergillus subgen. Nidulantes</taxon>
    </lineage>
</organism>
<keyword evidence="10" id="KW-1185">Reference proteome</keyword>
<feature type="region of interest" description="Disordered" evidence="6">
    <location>
        <begin position="12"/>
        <end position="37"/>
    </location>
</feature>
<dbReference type="AlphaFoldDB" id="A0A0F8WUD6"/>
<dbReference type="PROSITE" id="PS50850">
    <property type="entry name" value="MFS"/>
    <property type="match status" value="1"/>
</dbReference>
<feature type="binding site" evidence="5">
    <location>
        <position position="711"/>
    </location>
    <ligand>
        <name>Mg(2+)</name>
        <dbReference type="ChEBI" id="CHEBI:18420"/>
        <label>1</label>
    </ligand>
</feature>
<reference evidence="9 10" key="1">
    <citation type="submission" date="2015-02" db="EMBL/GenBank/DDBJ databases">
        <title>Draft Genome Sequences of Two Closely-Related Aflatoxigenic Aspergillus Species Obtained from the Cote d'Ivoire.</title>
        <authorList>
            <person name="Moore G.G."/>
            <person name="Beltz S.B."/>
            <person name="Mack B.M."/>
        </authorList>
    </citation>
    <scope>NUCLEOTIDE SEQUENCE [LARGE SCALE GENOMIC DNA]</scope>
    <source>
        <strain evidence="9 10">SRRC1468</strain>
    </source>
</reference>
<dbReference type="Gene3D" id="1.10.4080.10">
    <property type="entry name" value="ADP-ribosylation/Crystallin J1"/>
    <property type="match status" value="1"/>
</dbReference>
<feature type="binding site" evidence="5">
    <location>
        <position position="958"/>
    </location>
    <ligand>
        <name>Mg(2+)</name>
        <dbReference type="ChEBI" id="CHEBI:18420"/>
        <label>1</label>
    </ligand>
</feature>
<feature type="transmembrane region" description="Helical" evidence="7">
    <location>
        <begin position="94"/>
        <end position="116"/>
    </location>
</feature>
<dbReference type="Gene3D" id="1.20.1250.20">
    <property type="entry name" value="MFS general substrate transporter like domains"/>
    <property type="match status" value="1"/>
</dbReference>
<dbReference type="Pfam" id="PF03747">
    <property type="entry name" value="ADP_ribosyl_GH"/>
    <property type="match status" value="1"/>
</dbReference>
<keyword evidence="3 7" id="KW-1133">Transmembrane helix</keyword>
<feature type="domain" description="Major facilitator superfamily (MFS) profile" evidence="8">
    <location>
        <begin position="94"/>
        <end position="600"/>
    </location>
</feature>
<evidence type="ECO:0000313" key="10">
    <source>
        <dbReference type="Proteomes" id="UP000034291"/>
    </source>
</evidence>
<proteinExistence type="predicted"/>
<dbReference type="InterPro" id="IPR036259">
    <property type="entry name" value="MFS_trans_sf"/>
</dbReference>
<dbReference type="Pfam" id="PF07690">
    <property type="entry name" value="MFS_1"/>
    <property type="match status" value="1"/>
</dbReference>
<comment type="subcellular location">
    <subcellularLocation>
        <location evidence="1">Membrane</location>
        <topology evidence="1">Multi-pass membrane protein</topology>
    </subcellularLocation>
</comment>
<dbReference type="InterPro" id="IPR005502">
    <property type="entry name" value="Ribosyl_crysJ1"/>
</dbReference>
<feature type="transmembrane region" description="Helical" evidence="7">
    <location>
        <begin position="162"/>
        <end position="182"/>
    </location>
</feature>
<dbReference type="InterPro" id="IPR020846">
    <property type="entry name" value="MFS_dom"/>
</dbReference>
<keyword evidence="5" id="KW-0479">Metal-binding</keyword>
<feature type="transmembrane region" description="Helical" evidence="7">
    <location>
        <begin position="246"/>
        <end position="266"/>
    </location>
</feature>
<feature type="binding site" evidence="5">
    <location>
        <position position="712"/>
    </location>
    <ligand>
        <name>Mg(2+)</name>
        <dbReference type="ChEBI" id="CHEBI:18420"/>
        <label>1</label>
    </ligand>
</feature>
<dbReference type="PANTHER" id="PTHR23501:SF39">
    <property type="entry name" value="MULTIDRUG TRANSPORTER, PUTATIVE (AFU_ORTHOLOGUE AFUA_1G05010)-RELATED"/>
    <property type="match status" value="1"/>
</dbReference>
<dbReference type="STRING" id="308745.A0A0F8WUD6"/>
<sequence>MAYYLYKKIKASREASKAQPSNPLSNETKPACPHVAQSRHAQVFNPTEGNELRDLASISLTGAPRESQPPRSSTSECAFCKEEVRRRRIYRWKVILGLFLPYMLATIDLTIVATAVPSIASHFGQLNQLSWIITAFTLTSTTFIPTFGQLADVFGRHATLQVALFLMLIGSTLCAAAQTWGMLLFGRALQGMSSAGLMNIIMIILADRVSLNENAKNNSIFAFVGGVGYSIGPVVGGYLTDANWRYCFVISIAIAFASHIIIYILLRNELVEGTYFRKGSRRSSFLPALATLDFGGAILFILGVGLIVLGISWGGSTYPWKSAKVLAPLVVGGICFVLFFVYEYLLEQGRMFARIFPSQSPMLPYSLFSRLDTLWLAVLQFATGAAMYSVFYYVGVYFTIVEDYATSKSGVQLLFYIPGLGAGVYIAMFMCNIRPAQTFFPLTLGTFLETAGLAVMTWGIHAQKTGVINAMMVIAGAGTGIRLMPGNLHAAGVWPDRIAAALSLMRFAQPFGGTVSISIMGSVYNNKLGTFGGLTSGDSTGSSSTDSLSAIDSLPSSVQVIIRSYAREAIMWAYISILPILGISVITGLFLGNVWINKRKKSEEVESNNGTVEDDSYSEVIYVPYLYALFTSVGLEFLDLHPFVRQTVLDRVRGTIFGGALGDTIGLYTEFLSKESSLAAYPEGKFQLVEPVTELKNDDHRNKFIQTSWTDDTDHALLIVLSYLHGSGKKLDPLDVAKRLRFWCEQGLRCLERPPLGLGRTVGSVVCNRGFLEDPVATAYGYWKNSGFTVAPNGSLMRTYPLGIICLGKTLDETFQIAADFSRITHADPRCIVSCCLATALIRGLIRGEVQNETGVNTLIALSLAWIESWIEGQNRDKGGEDSDRYPLFECDEFYKHVRVETLEELQLDDSRTMGYVYKALGAGILLLRLAIRQKDSQAFRGNAFEELITALVLQGGDADTNASVAGPLLGALVGYNMLPGTWTCEMMHAKWLFQKCNTLAQVSGIYSSSLLYDGSKDPDTGIEGGKPPLTQEELYQRDRQFMEQYLTKSMQKTTGKKAAPGWVDKLLGK</sequence>
<feature type="transmembrane region" description="Helical" evidence="7">
    <location>
        <begin position="286"/>
        <end position="313"/>
    </location>
</feature>
<feature type="transmembrane region" description="Helical" evidence="7">
    <location>
        <begin position="367"/>
        <end position="393"/>
    </location>
</feature>
<feature type="binding site" evidence="5">
    <location>
        <position position="960"/>
    </location>
    <ligand>
        <name>Mg(2+)</name>
        <dbReference type="ChEBI" id="CHEBI:18420"/>
        <label>1</label>
    </ligand>
</feature>
<gene>
    <name evidence="9" type="ORF">ARAM_002831</name>
</gene>
<accession>A0A0F8WUD6</accession>
<feature type="transmembrane region" description="Helical" evidence="7">
    <location>
        <begin position="572"/>
        <end position="596"/>
    </location>
</feature>
<feature type="transmembrane region" description="Helical" evidence="7">
    <location>
        <begin position="438"/>
        <end position="460"/>
    </location>
</feature>
<evidence type="ECO:0000256" key="3">
    <source>
        <dbReference type="ARBA" id="ARBA00022989"/>
    </source>
</evidence>
<keyword evidence="4 7" id="KW-0472">Membrane</keyword>
<name>A0A0F8WUD6_9EURO</name>
<dbReference type="PANTHER" id="PTHR23501">
    <property type="entry name" value="MAJOR FACILITATOR SUPERFAMILY"/>
    <property type="match status" value="1"/>
</dbReference>
<dbReference type="InterPro" id="IPR036705">
    <property type="entry name" value="Ribosyl_crysJ1_sf"/>
</dbReference>
<dbReference type="Proteomes" id="UP000034291">
    <property type="component" value="Unassembled WGS sequence"/>
</dbReference>
<dbReference type="GO" id="GO:0022857">
    <property type="term" value="F:transmembrane transporter activity"/>
    <property type="evidence" value="ECO:0007669"/>
    <property type="project" value="InterPro"/>
</dbReference>
<protein>
    <recommendedName>
        <fullName evidence="8">Major facilitator superfamily (MFS) profile domain-containing protein</fullName>
    </recommendedName>
</protein>
<feature type="transmembrane region" description="Helical" evidence="7">
    <location>
        <begin position="466"/>
        <end position="484"/>
    </location>
</feature>
<evidence type="ECO:0000256" key="6">
    <source>
        <dbReference type="SAM" id="MobiDB-lite"/>
    </source>
</evidence>
<dbReference type="GO" id="GO:0046872">
    <property type="term" value="F:metal ion binding"/>
    <property type="evidence" value="ECO:0007669"/>
    <property type="project" value="UniProtKB-KW"/>
</dbReference>
<dbReference type="EMBL" id="JZBS01003454">
    <property type="protein sequence ID" value="KKK14867.1"/>
    <property type="molecule type" value="Genomic_DNA"/>
</dbReference>
<keyword evidence="2 7" id="KW-0812">Transmembrane</keyword>
<comment type="caution">
    <text evidence="9">The sequence shown here is derived from an EMBL/GenBank/DDBJ whole genome shotgun (WGS) entry which is preliminary data.</text>
</comment>
<feature type="binding site" evidence="5">
    <location>
        <position position="710"/>
    </location>
    <ligand>
        <name>Mg(2+)</name>
        <dbReference type="ChEBI" id="CHEBI:18420"/>
        <label>1</label>
    </ligand>
</feature>
<comment type="cofactor">
    <cofactor evidence="5">
        <name>Mg(2+)</name>
        <dbReference type="ChEBI" id="CHEBI:18420"/>
    </cofactor>
    <text evidence="5">Binds 2 magnesium ions per subunit.</text>
</comment>
<feature type="transmembrane region" description="Helical" evidence="7">
    <location>
        <begin position="325"/>
        <end position="346"/>
    </location>
</feature>
<keyword evidence="5" id="KW-0460">Magnesium</keyword>
<feature type="compositionally biased region" description="Polar residues" evidence="6">
    <location>
        <begin position="18"/>
        <end position="28"/>
    </location>
</feature>
<evidence type="ECO:0000313" key="9">
    <source>
        <dbReference type="EMBL" id="KKK14867.1"/>
    </source>
</evidence>
<dbReference type="OrthoDB" id="6770063at2759"/>
<feature type="transmembrane region" description="Helical" evidence="7">
    <location>
        <begin position="188"/>
        <end position="206"/>
    </location>
</feature>